<proteinExistence type="predicted"/>
<feature type="region of interest" description="Disordered" evidence="1">
    <location>
        <begin position="31"/>
        <end position="109"/>
    </location>
</feature>
<evidence type="ECO:0000313" key="2">
    <source>
        <dbReference type="EMBL" id="KUM57371.1"/>
    </source>
</evidence>
<name>A0A101MB70_PENFR</name>
<dbReference type="AlphaFoldDB" id="A0A101MB70"/>
<evidence type="ECO:0000313" key="3">
    <source>
        <dbReference type="Proteomes" id="UP000055045"/>
    </source>
</evidence>
<evidence type="ECO:0000256" key="1">
    <source>
        <dbReference type="SAM" id="MobiDB-lite"/>
    </source>
</evidence>
<sequence>MNVLVQTKNPSNPLLKHANVLAAIATALVAAPATPGKSKKNKGKRRADGKDLTGGGGTVVASPSTSAGADKNKRKGAGGSSAAMTPRKKAKTGGAMVGGAKKNKYPDVPFTLSRSTTALTQVRYGQ</sequence>
<accession>A0A101MB70</accession>
<organism evidence="2 3">
    <name type="scientific">Penicillium freii</name>
    <dbReference type="NCBI Taxonomy" id="48697"/>
    <lineage>
        <taxon>Eukaryota</taxon>
        <taxon>Fungi</taxon>
        <taxon>Dikarya</taxon>
        <taxon>Ascomycota</taxon>
        <taxon>Pezizomycotina</taxon>
        <taxon>Eurotiomycetes</taxon>
        <taxon>Eurotiomycetidae</taxon>
        <taxon>Eurotiales</taxon>
        <taxon>Aspergillaceae</taxon>
        <taxon>Penicillium</taxon>
    </lineage>
</organism>
<reference evidence="2 3" key="1">
    <citation type="submission" date="2015-10" db="EMBL/GenBank/DDBJ databases">
        <title>Genome sequencing of Penicillium freii.</title>
        <authorList>
            <person name="Nguyen H.D."/>
            <person name="Visagie C.M."/>
            <person name="Seifert K.A."/>
        </authorList>
    </citation>
    <scope>NUCLEOTIDE SEQUENCE [LARGE SCALE GENOMIC DNA]</scope>
    <source>
        <strain evidence="2 3">DAOM 242723</strain>
    </source>
</reference>
<comment type="caution">
    <text evidence="2">The sequence shown here is derived from an EMBL/GenBank/DDBJ whole genome shotgun (WGS) entry which is preliminary data.</text>
</comment>
<keyword evidence="3" id="KW-1185">Reference proteome</keyword>
<dbReference type="Proteomes" id="UP000055045">
    <property type="component" value="Unassembled WGS sequence"/>
</dbReference>
<dbReference type="EMBL" id="LLXE01000372">
    <property type="protein sequence ID" value="KUM57371.1"/>
    <property type="molecule type" value="Genomic_DNA"/>
</dbReference>
<protein>
    <submittedName>
        <fullName evidence="2">Uncharacterized protein</fullName>
    </submittedName>
</protein>
<gene>
    <name evidence="2" type="ORF">ACN42_g9814</name>
</gene>